<feature type="compositionally biased region" description="Low complexity" evidence="2">
    <location>
        <begin position="144"/>
        <end position="156"/>
    </location>
</feature>
<gene>
    <name evidence="3" type="ORF">Ddye_024628</name>
</gene>
<accession>A0AAD9TW72</accession>
<dbReference type="GO" id="GO:0005634">
    <property type="term" value="C:nucleus"/>
    <property type="evidence" value="ECO:0007669"/>
    <property type="project" value="TreeGrafter"/>
</dbReference>
<evidence type="ECO:0000313" key="3">
    <source>
        <dbReference type="EMBL" id="KAK2642865.1"/>
    </source>
</evidence>
<organism evidence="3 4">
    <name type="scientific">Dipteronia dyeriana</name>
    <dbReference type="NCBI Taxonomy" id="168575"/>
    <lineage>
        <taxon>Eukaryota</taxon>
        <taxon>Viridiplantae</taxon>
        <taxon>Streptophyta</taxon>
        <taxon>Embryophyta</taxon>
        <taxon>Tracheophyta</taxon>
        <taxon>Spermatophyta</taxon>
        <taxon>Magnoliopsida</taxon>
        <taxon>eudicotyledons</taxon>
        <taxon>Gunneridae</taxon>
        <taxon>Pentapetalae</taxon>
        <taxon>rosids</taxon>
        <taxon>malvids</taxon>
        <taxon>Sapindales</taxon>
        <taxon>Sapindaceae</taxon>
        <taxon>Hippocastanoideae</taxon>
        <taxon>Acereae</taxon>
        <taxon>Dipteronia</taxon>
    </lineage>
</organism>
<dbReference type="PANTHER" id="PTHR45623">
    <property type="entry name" value="CHROMODOMAIN-HELICASE-DNA-BINDING PROTEIN 3-RELATED-RELATED"/>
    <property type="match status" value="1"/>
</dbReference>
<dbReference type="Proteomes" id="UP001280121">
    <property type="component" value="Unassembled WGS sequence"/>
</dbReference>
<protein>
    <submittedName>
        <fullName evidence="3">Uncharacterized protein</fullName>
    </submittedName>
</protein>
<name>A0AAD9TW72_9ROSI</name>
<dbReference type="Gene3D" id="1.10.10.60">
    <property type="entry name" value="Homeodomain-like"/>
    <property type="match status" value="1"/>
</dbReference>
<dbReference type="EMBL" id="JANJYI010000007">
    <property type="protein sequence ID" value="KAK2642865.1"/>
    <property type="molecule type" value="Genomic_DNA"/>
</dbReference>
<dbReference type="GO" id="GO:0140658">
    <property type="term" value="F:ATP-dependent chromatin remodeler activity"/>
    <property type="evidence" value="ECO:0007669"/>
    <property type="project" value="TreeGrafter"/>
</dbReference>
<dbReference type="SUPFAM" id="SSF46689">
    <property type="entry name" value="Homeodomain-like"/>
    <property type="match status" value="1"/>
</dbReference>
<keyword evidence="1" id="KW-0539">Nucleus</keyword>
<sequence>MLLFKVIDFGVVARTVYFEMSLMCINAISKLLNRSNLQSGSTDVAEGDMENDMLGSVKYPLPVSQGKLVRTGSGSNLYKKKSKVDGWSEDELDFLWIGVRSHGRGNWSAMLRDPSFKFLKYNSSEDLADWWEEEQLKILDFPVPKSTKSSKSSKPSLFPIIPTE</sequence>
<evidence type="ECO:0000256" key="2">
    <source>
        <dbReference type="SAM" id="MobiDB-lite"/>
    </source>
</evidence>
<proteinExistence type="predicted"/>
<keyword evidence="4" id="KW-1185">Reference proteome</keyword>
<dbReference type="GO" id="GO:0003682">
    <property type="term" value="F:chromatin binding"/>
    <property type="evidence" value="ECO:0007669"/>
    <property type="project" value="TreeGrafter"/>
</dbReference>
<dbReference type="PANTHER" id="PTHR45623:SF28">
    <property type="entry name" value="PROTEIN CHROMATIN REMODELING 4"/>
    <property type="match status" value="1"/>
</dbReference>
<dbReference type="GO" id="GO:0000785">
    <property type="term" value="C:chromatin"/>
    <property type="evidence" value="ECO:0007669"/>
    <property type="project" value="TreeGrafter"/>
</dbReference>
<dbReference type="AlphaFoldDB" id="A0AAD9TW72"/>
<dbReference type="InterPro" id="IPR009057">
    <property type="entry name" value="Homeodomain-like_sf"/>
</dbReference>
<dbReference type="GO" id="GO:0016887">
    <property type="term" value="F:ATP hydrolysis activity"/>
    <property type="evidence" value="ECO:0007669"/>
    <property type="project" value="TreeGrafter"/>
</dbReference>
<comment type="caution">
    <text evidence="3">The sequence shown here is derived from an EMBL/GenBank/DDBJ whole genome shotgun (WGS) entry which is preliminary data.</text>
</comment>
<evidence type="ECO:0000313" key="4">
    <source>
        <dbReference type="Proteomes" id="UP001280121"/>
    </source>
</evidence>
<dbReference type="GO" id="GO:0042393">
    <property type="term" value="F:histone binding"/>
    <property type="evidence" value="ECO:0007669"/>
    <property type="project" value="TreeGrafter"/>
</dbReference>
<feature type="region of interest" description="Disordered" evidence="2">
    <location>
        <begin position="144"/>
        <end position="164"/>
    </location>
</feature>
<reference evidence="3" key="1">
    <citation type="journal article" date="2023" name="Plant J.">
        <title>Genome sequences and population genomics provide insights into the demographic history, inbreeding, and mutation load of two 'living fossil' tree species of Dipteronia.</title>
        <authorList>
            <person name="Feng Y."/>
            <person name="Comes H.P."/>
            <person name="Chen J."/>
            <person name="Zhu S."/>
            <person name="Lu R."/>
            <person name="Zhang X."/>
            <person name="Li P."/>
            <person name="Qiu J."/>
            <person name="Olsen K.M."/>
            <person name="Qiu Y."/>
        </authorList>
    </citation>
    <scope>NUCLEOTIDE SEQUENCE</scope>
    <source>
        <strain evidence="3">KIB01</strain>
    </source>
</reference>
<evidence type="ECO:0000256" key="1">
    <source>
        <dbReference type="ARBA" id="ARBA00023242"/>
    </source>
</evidence>
<dbReference type="GO" id="GO:0003677">
    <property type="term" value="F:DNA binding"/>
    <property type="evidence" value="ECO:0007669"/>
    <property type="project" value="TreeGrafter"/>
</dbReference>